<keyword evidence="8" id="KW-1185">Reference proteome</keyword>
<dbReference type="AlphaFoldDB" id="A0A516GZV8"/>
<dbReference type="RefSeq" id="WP_144067851.1">
    <property type="nucleotide sequence ID" value="NZ_CP041636.1"/>
</dbReference>
<evidence type="ECO:0000256" key="6">
    <source>
        <dbReference type="SAM" id="Phobius"/>
    </source>
</evidence>
<reference evidence="7 8" key="1">
    <citation type="submission" date="2019-07" db="EMBL/GenBank/DDBJ databases">
        <title>Genome sequencing for Ferrovibrio sp. K5.</title>
        <authorList>
            <person name="Park S.-J."/>
        </authorList>
    </citation>
    <scope>NUCLEOTIDE SEQUENCE [LARGE SCALE GENOMIC DNA]</scope>
    <source>
        <strain evidence="7 8">K5</strain>
    </source>
</reference>
<evidence type="ECO:0000256" key="3">
    <source>
        <dbReference type="ARBA" id="ARBA00022692"/>
    </source>
</evidence>
<keyword evidence="5 6" id="KW-0472">Membrane</keyword>
<gene>
    <name evidence="7" type="ORF">FNB15_06080</name>
</gene>
<evidence type="ECO:0000256" key="2">
    <source>
        <dbReference type="ARBA" id="ARBA00010631"/>
    </source>
</evidence>
<dbReference type="Proteomes" id="UP000317496">
    <property type="component" value="Chromosome"/>
</dbReference>
<evidence type="ECO:0000256" key="4">
    <source>
        <dbReference type="ARBA" id="ARBA00022989"/>
    </source>
</evidence>
<dbReference type="PANTHER" id="PTHR31040">
    <property type="entry name" value="NURIM"/>
    <property type="match status" value="1"/>
</dbReference>
<dbReference type="OrthoDB" id="9789029at2"/>
<comment type="similarity">
    <text evidence="2">Belongs to the nurim family.</text>
</comment>
<dbReference type="GO" id="GO:0016020">
    <property type="term" value="C:membrane"/>
    <property type="evidence" value="ECO:0007669"/>
    <property type="project" value="UniProtKB-SubCell"/>
</dbReference>
<keyword evidence="7" id="KW-0489">Methyltransferase</keyword>
<evidence type="ECO:0000256" key="1">
    <source>
        <dbReference type="ARBA" id="ARBA00004141"/>
    </source>
</evidence>
<feature type="transmembrane region" description="Helical" evidence="6">
    <location>
        <begin position="201"/>
        <end position="218"/>
    </location>
</feature>
<organism evidence="7 8">
    <name type="scientific">Ferrovibrio terrae</name>
    <dbReference type="NCBI Taxonomy" id="2594003"/>
    <lineage>
        <taxon>Bacteria</taxon>
        <taxon>Pseudomonadati</taxon>
        <taxon>Pseudomonadota</taxon>
        <taxon>Alphaproteobacteria</taxon>
        <taxon>Rhodospirillales</taxon>
        <taxon>Rhodospirillaceae</taxon>
        <taxon>Ferrovibrio</taxon>
    </lineage>
</organism>
<evidence type="ECO:0000256" key="5">
    <source>
        <dbReference type="ARBA" id="ARBA00023136"/>
    </source>
</evidence>
<dbReference type="KEGG" id="fer:FNB15_06080"/>
<accession>A0A516GZV8</accession>
<dbReference type="InterPro" id="IPR033580">
    <property type="entry name" value="Nurim-like"/>
</dbReference>
<proteinExistence type="inferred from homology"/>
<feature type="transmembrane region" description="Helical" evidence="6">
    <location>
        <begin position="51"/>
        <end position="70"/>
    </location>
</feature>
<keyword evidence="4 6" id="KW-1133">Transmembrane helix</keyword>
<comment type="subcellular location">
    <subcellularLocation>
        <location evidence="1">Membrane</location>
        <topology evidence="1">Multi-pass membrane protein</topology>
    </subcellularLocation>
</comment>
<dbReference type="GO" id="GO:0008168">
    <property type="term" value="F:methyltransferase activity"/>
    <property type="evidence" value="ECO:0007669"/>
    <property type="project" value="UniProtKB-KW"/>
</dbReference>
<dbReference type="PANTHER" id="PTHR31040:SF1">
    <property type="entry name" value="NURIM"/>
    <property type="match status" value="1"/>
</dbReference>
<dbReference type="GO" id="GO:0032259">
    <property type="term" value="P:methylation"/>
    <property type="evidence" value="ECO:0007669"/>
    <property type="project" value="UniProtKB-KW"/>
</dbReference>
<keyword evidence="7" id="KW-0808">Transferase</keyword>
<sequence>MAGLSFAAFAYLCFNLVTGALALFLTGLPEIAGFKLPITVDSSIWPPLSPWLAGAVDLGLIALFGLQHSVMARPGFKRWLTTFVPPHLERATYMFVSSPALLTVLLFWQPLPGMVWRSDDDILTLLLWALFGAGWLLLVAATWMIDHFELFGLAQAWRHWRGKPAPASDFRMVYAYRYMRHPIYTGWLITFWATPQMSVSHLLFAIGMSAYILVGIICEERDLIATFGDRYRAYRSRVPALIPGFKV</sequence>
<feature type="transmembrane region" description="Helical" evidence="6">
    <location>
        <begin position="122"/>
        <end position="145"/>
    </location>
</feature>
<keyword evidence="3 6" id="KW-0812">Transmembrane</keyword>
<evidence type="ECO:0000313" key="7">
    <source>
        <dbReference type="EMBL" id="QDO96870.1"/>
    </source>
</evidence>
<protein>
    <submittedName>
        <fullName evidence="7">Isoprenylcysteine carboxylmethyltransferase family protein</fullName>
    </submittedName>
</protein>
<evidence type="ECO:0000313" key="8">
    <source>
        <dbReference type="Proteomes" id="UP000317496"/>
    </source>
</evidence>
<dbReference type="EMBL" id="CP041636">
    <property type="protein sequence ID" value="QDO96870.1"/>
    <property type="molecule type" value="Genomic_DNA"/>
</dbReference>
<dbReference type="Gene3D" id="1.20.120.1630">
    <property type="match status" value="1"/>
</dbReference>
<name>A0A516GZV8_9PROT</name>